<dbReference type="InterPro" id="IPR017035">
    <property type="entry name" value="UCP035009_HsdR_All3000-type"/>
</dbReference>
<evidence type="ECO:0000313" key="3">
    <source>
        <dbReference type="Proteomes" id="UP001215956"/>
    </source>
</evidence>
<keyword evidence="3" id="KW-1185">Reference proteome</keyword>
<evidence type="ECO:0000259" key="1">
    <source>
        <dbReference type="Pfam" id="PF04313"/>
    </source>
</evidence>
<dbReference type="Pfam" id="PF04313">
    <property type="entry name" value="HSDR_N"/>
    <property type="match status" value="1"/>
</dbReference>
<organism evidence="2 3">
    <name type="scientific">Candidatus Methanocrinis alkalitolerans</name>
    <dbReference type="NCBI Taxonomy" id="3033395"/>
    <lineage>
        <taxon>Archaea</taxon>
        <taxon>Methanobacteriati</taxon>
        <taxon>Methanobacteriota</taxon>
        <taxon>Stenosarchaea group</taxon>
        <taxon>Methanomicrobia</taxon>
        <taxon>Methanotrichales</taxon>
        <taxon>Methanotrichaceae</taxon>
        <taxon>Methanocrinis</taxon>
    </lineage>
</organism>
<evidence type="ECO:0000313" key="2">
    <source>
        <dbReference type="EMBL" id="MDF0592669.1"/>
    </source>
</evidence>
<keyword evidence="2" id="KW-0378">Hydrolase</keyword>
<dbReference type="RefSeq" id="WP_316968378.1">
    <property type="nucleotide sequence ID" value="NZ_JARFPL010000008.1"/>
</dbReference>
<dbReference type="PIRSF" id="PIRSF035009">
    <property type="entry name" value="UCP035009_HSDR_N"/>
    <property type="match status" value="1"/>
</dbReference>
<proteinExistence type="predicted"/>
<gene>
    <name evidence="2" type="ORF">P0O24_03630</name>
</gene>
<accession>A0ABT5XD82</accession>
<name>A0ABT5XD82_9EURY</name>
<dbReference type="Proteomes" id="UP001215956">
    <property type="component" value="Unassembled WGS sequence"/>
</dbReference>
<dbReference type="GO" id="GO:0004519">
    <property type="term" value="F:endonuclease activity"/>
    <property type="evidence" value="ECO:0007669"/>
    <property type="project" value="UniProtKB-KW"/>
</dbReference>
<comment type="caution">
    <text evidence="2">The sequence shown here is derived from an EMBL/GenBank/DDBJ whole genome shotgun (WGS) entry which is preliminary data.</text>
</comment>
<dbReference type="EMBL" id="JARFPL010000008">
    <property type="protein sequence ID" value="MDF0592669.1"/>
    <property type="molecule type" value="Genomic_DNA"/>
</dbReference>
<dbReference type="InterPro" id="IPR007409">
    <property type="entry name" value="Restrct_endonuc_type1_HsdR_N"/>
</dbReference>
<reference evidence="2 3" key="1">
    <citation type="submission" date="2023-03" db="EMBL/GenBank/DDBJ databases">
        <title>Whole genome sequencing of Methanotrichaceae archaeon M04Ac.</title>
        <authorList>
            <person name="Khomyakova M.A."/>
            <person name="Merkel A.Y."/>
            <person name="Slobodkin A.I."/>
        </authorList>
    </citation>
    <scope>NUCLEOTIDE SEQUENCE [LARGE SCALE GENOMIC DNA]</scope>
    <source>
        <strain evidence="2 3">M04Ac</strain>
    </source>
</reference>
<sequence length="364" mass="42496">MDFIDKIRELAGRIPNQVGHIQTEEATKNALVLPFITALGYNVFDPTEVVPEFTADVGTKKREKVDYAVLKDGMPIILFECKWCGSDLEKEHASQLYRYFSVTDGRFGVLTNGIIYRFYSDLEKQNKMDDKPFFEFNMLDIDELLVEELKRFTKSSFNLESILTTASELKYTREIKKIIEEQTKDPSDEFVKFFASQVYSGRMTQPVREQFAQITKKALKQFINDKISERLKYALAEERIISEGEMIKDGPVEQDAEEKQPSDKIITTEEEYEGYYIVKTVLRDFIDAKRVTMRDVKSYCNVLLDNNNRKPICRLYFNGLQKYLGLFDEQKNEKTVPINAVDDIYKYENKLKSIVKYYDGTYPI</sequence>
<keyword evidence="2" id="KW-0540">Nuclease</keyword>
<protein>
    <submittedName>
        <fullName evidence="2">Type I restriction endonuclease</fullName>
    </submittedName>
</protein>
<keyword evidence="2" id="KW-0255">Endonuclease</keyword>
<feature type="domain" description="Restriction endonuclease type I HsdR N-terminal" evidence="1">
    <location>
        <begin position="49"/>
        <end position="127"/>
    </location>
</feature>